<feature type="transmembrane region" description="Helical" evidence="1">
    <location>
        <begin position="12"/>
        <end position="36"/>
    </location>
</feature>
<feature type="non-terminal residue" evidence="2">
    <location>
        <position position="67"/>
    </location>
</feature>
<evidence type="ECO:0000313" key="3">
    <source>
        <dbReference type="Proteomes" id="UP001151699"/>
    </source>
</evidence>
<comment type="caution">
    <text evidence="2">The sequence shown here is derived from an EMBL/GenBank/DDBJ whole genome shotgun (WGS) entry which is preliminary data.</text>
</comment>
<organism evidence="2 3">
    <name type="scientific">Pseudolycoriella hygida</name>
    <dbReference type="NCBI Taxonomy" id="35572"/>
    <lineage>
        <taxon>Eukaryota</taxon>
        <taxon>Metazoa</taxon>
        <taxon>Ecdysozoa</taxon>
        <taxon>Arthropoda</taxon>
        <taxon>Hexapoda</taxon>
        <taxon>Insecta</taxon>
        <taxon>Pterygota</taxon>
        <taxon>Neoptera</taxon>
        <taxon>Endopterygota</taxon>
        <taxon>Diptera</taxon>
        <taxon>Nematocera</taxon>
        <taxon>Sciaroidea</taxon>
        <taxon>Sciaridae</taxon>
        <taxon>Pseudolycoriella</taxon>
    </lineage>
</organism>
<accession>A0A9Q0MNU1</accession>
<name>A0A9Q0MNU1_9DIPT</name>
<sequence length="67" mass="7342">AYRHHSNSVKIAKIIALTVIASSFIIGSFILASTYLQAKATCDQMQTLDSVLERELMLEALQQESSG</sequence>
<protein>
    <submittedName>
        <fullName evidence="2">Uncharacterized protein</fullName>
    </submittedName>
</protein>
<keyword evidence="3" id="KW-1185">Reference proteome</keyword>
<keyword evidence="1" id="KW-0812">Transmembrane</keyword>
<evidence type="ECO:0000313" key="2">
    <source>
        <dbReference type="EMBL" id="KAJ6633801.1"/>
    </source>
</evidence>
<dbReference type="EMBL" id="WJQU01001676">
    <property type="protein sequence ID" value="KAJ6633801.1"/>
    <property type="molecule type" value="Genomic_DNA"/>
</dbReference>
<proteinExistence type="predicted"/>
<dbReference type="OrthoDB" id="8964374at2759"/>
<evidence type="ECO:0000256" key="1">
    <source>
        <dbReference type="SAM" id="Phobius"/>
    </source>
</evidence>
<dbReference type="AlphaFoldDB" id="A0A9Q0MNU1"/>
<gene>
    <name evidence="2" type="ORF">Bhyg_16599</name>
</gene>
<reference evidence="2" key="1">
    <citation type="submission" date="2022-07" db="EMBL/GenBank/DDBJ databases">
        <authorList>
            <person name="Trinca V."/>
            <person name="Uliana J.V.C."/>
            <person name="Torres T.T."/>
            <person name="Ward R.J."/>
            <person name="Monesi N."/>
        </authorList>
    </citation>
    <scope>NUCLEOTIDE SEQUENCE</scope>
    <source>
        <strain evidence="2">HSMRA1968</strain>
        <tissue evidence="2">Whole embryos</tissue>
    </source>
</reference>
<keyword evidence="1" id="KW-1133">Transmembrane helix</keyword>
<dbReference type="Proteomes" id="UP001151699">
    <property type="component" value="Unassembled WGS sequence"/>
</dbReference>
<keyword evidence="1" id="KW-0472">Membrane</keyword>